<dbReference type="AlphaFoldDB" id="A0A5S3YMS4"/>
<dbReference type="SUPFAM" id="SSF69304">
    <property type="entry name" value="Tricorn protease N-terminal domain"/>
    <property type="match status" value="1"/>
</dbReference>
<reference evidence="2" key="2">
    <citation type="submission" date="2019-06" db="EMBL/GenBank/DDBJ databases">
        <title>Co-occurence of chitin degradation, pigmentation and bioactivity in marine Pseudoalteromonas.</title>
        <authorList>
            <person name="Sonnenschein E.C."/>
            <person name="Bech P.K."/>
        </authorList>
    </citation>
    <scope>NUCLEOTIDE SEQUENCE [LARGE SCALE GENOMIC DNA]</scope>
    <source>
        <strain evidence="2">S2897</strain>
    </source>
</reference>
<dbReference type="InterPro" id="IPR011042">
    <property type="entry name" value="6-blade_b-propeller_TolB-like"/>
</dbReference>
<accession>A0A5S3YMS4</accession>
<protein>
    <recommendedName>
        <fullName evidence="3">S9 family peptidase</fullName>
    </recommendedName>
</protein>
<dbReference type="RefSeq" id="WP_138549329.1">
    <property type="nucleotide sequence ID" value="NZ_PNCG01000581.1"/>
</dbReference>
<dbReference type="EMBL" id="PNCG01000581">
    <property type="protein sequence ID" value="TMP76616.1"/>
    <property type="molecule type" value="Genomic_DNA"/>
</dbReference>
<reference evidence="1 2" key="1">
    <citation type="submission" date="2017-12" db="EMBL/GenBank/DDBJ databases">
        <authorList>
            <person name="Paulsen S."/>
            <person name="Gram L.K."/>
        </authorList>
    </citation>
    <scope>NUCLEOTIDE SEQUENCE [LARGE SCALE GENOMIC DNA]</scope>
    <source>
        <strain evidence="1 2">S2897</strain>
    </source>
</reference>
<evidence type="ECO:0000313" key="2">
    <source>
        <dbReference type="Proteomes" id="UP000305874"/>
    </source>
</evidence>
<comment type="caution">
    <text evidence="1">The sequence shown here is derived from an EMBL/GenBank/DDBJ whole genome shotgun (WGS) entry which is preliminary data.</text>
</comment>
<sequence length="95" mass="10961">PAKQGPTRNLSRTPAGREISATWSANGRYIAYMSDESGEYEIYLRDRANNNEVKQLTSNGTIWRFDPLWSPDNTKLLFADKNHTLWWLDVETGKQ</sequence>
<feature type="non-terminal residue" evidence="1">
    <location>
        <position position="1"/>
    </location>
</feature>
<feature type="non-terminal residue" evidence="1">
    <location>
        <position position="95"/>
    </location>
</feature>
<dbReference type="InterPro" id="IPR011659">
    <property type="entry name" value="WD40"/>
</dbReference>
<dbReference type="Proteomes" id="UP000305874">
    <property type="component" value="Unassembled WGS sequence"/>
</dbReference>
<dbReference type="Pfam" id="PF07676">
    <property type="entry name" value="PD40"/>
    <property type="match status" value="2"/>
</dbReference>
<proteinExistence type="predicted"/>
<evidence type="ECO:0008006" key="3">
    <source>
        <dbReference type="Google" id="ProtNLM"/>
    </source>
</evidence>
<evidence type="ECO:0000313" key="1">
    <source>
        <dbReference type="EMBL" id="TMP76616.1"/>
    </source>
</evidence>
<organism evidence="1 2">
    <name type="scientific">Pseudoalteromonas ruthenica</name>
    <dbReference type="NCBI Taxonomy" id="151081"/>
    <lineage>
        <taxon>Bacteria</taxon>
        <taxon>Pseudomonadati</taxon>
        <taxon>Pseudomonadota</taxon>
        <taxon>Gammaproteobacteria</taxon>
        <taxon>Alteromonadales</taxon>
        <taxon>Pseudoalteromonadaceae</taxon>
        <taxon>Pseudoalteromonas</taxon>
    </lineage>
</organism>
<gene>
    <name evidence="1" type="ORF">CWC05_21570</name>
</gene>
<dbReference type="Gene3D" id="2.120.10.30">
    <property type="entry name" value="TolB, C-terminal domain"/>
    <property type="match status" value="1"/>
</dbReference>
<name>A0A5S3YMS4_9GAMM</name>